<sequence>GQSPKILRTKPHGLERTDSQTIGEFPRRRKGAKPAPLTIQPVPDFVDLPVRSPVTRSFTREFPMPTRPDSVHSTASSSDSQDSEENYVPMNPNLTDGPSLFENNSLDGGNSPMVKPKGDKQVEYLDLDLDSGKSTPPRKKKSSGSGSSAAEEKVDYVVVDKEKTLALTNTRKAWTDERQSTESETPTKSVK</sequence>
<reference evidence="3" key="1">
    <citation type="journal article" date="2017" name="Nat. Commun.">
        <title>The North American bullfrog draft genome provides insight into hormonal regulation of long noncoding RNA.</title>
        <authorList>
            <person name="Hammond S.A."/>
            <person name="Warren R.L."/>
            <person name="Vandervalk B.P."/>
            <person name="Kucuk E."/>
            <person name="Khan H."/>
            <person name="Gibb E.A."/>
            <person name="Pandoh P."/>
            <person name="Kirk H."/>
            <person name="Zhao Y."/>
            <person name="Jones M."/>
            <person name="Mungall A.J."/>
            <person name="Coope R."/>
            <person name="Pleasance S."/>
            <person name="Moore R.A."/>
            <person name="Holt R.A."/>
            <person name="Round J.M."/>
            <person name="Ohora S."/>
            <person name="Walle B.V."/>
            <person name="Veldhoen N."/>
            <person name="Helbing C.C."/>
            <person name="Birol I."/>
        </authorList>
    </citation>
    <scope>NUCLEOTIDE SEQUENCE [LARGE SCALE GENOMIC DNA]</scope>
</reference>
<name>A0A2G9SGA0_AQUCT</name>
<feature type="non-terminal residue" evidence="2">
    <location>
        <position position="1"/>
    </location>
</feature>
<dbReference type="Proteomes" id="UP000228934">
    <property type="component" value="Unassembled WGS sequence"/>
</dbReference>
<accession>A0A2G9SGA0</accession>
<dbReference type="PANTHER" id="PTHR45960">
    <property type="entry name" value="GRB2-ASSOCIATED-BINDING PROTEIN"/>
    <property type="match status" value="1"/>
</dbReference>
<feature type="compositionally biased region" description="Basic and acidic residues" evidence="1">
    <location>
        <begin position="150"/>
        <end position="164"/>
    </location>
</feature>
<evidence type="ECO:0000256" key="1">
    <source>
        <dbReference type="SAM" id="MobiDB-lite"/>
    </source>
</evidence>
<protein>
    <submittedName>
        <fullName evidence="2">Uncharacterized protein</fullName>
    </submittedName>
</protein>
<organism evidence="2 3">
    <name type="scientific">Aquarana catesbeiana</name>
    <name type="common">American bullfrog</name>
    <name type="synonym">Rana catesbeiana</name>
    <dbReference type="NCBI Taxonomy" id="8400"/>
    <lineage>
        <taxon>Eukaryota</taxon>
        <taxon>Metazoa</taxon>
        <taxon>Chordata</taxon>
        <taxon>Craniata</taxon>
        <taxon>Vertebrata</taxon>
        <taxon>Euteleostomi</taxon>
        <taxon>Amphibia</taxon>
        <taxon>Batrachia</taxon>
        <taxon>Anura</taxon>
        <taxon>Neobatrachia</taxon>
        <taxon>Ranoidea</taxon>
        <taxon>Ranidae</taxon>
        <taxon>Aquarana</taxon>
    </lineage>
</organism>
<dbReference type="AlphaFoldDB" id="A0A2G9SGA0"/>
<feature type="compositionally biased region" description="Polar residues" evidence="1">
    <location>
        <begin position="182"/>
        <end position="191"/>
    </location>
</feature>
<keyword evidence="3" id="KW-1185">Reference proteome</keyword>
<gene>
    <name evidence="2" type="ORF">AB205_0142710</name>
</gene>
<feature type="compositionally biased region" description="Low complexity" evidence="1">
    <location>
        <begin position="71"/>
        <end position="80"/>
    </location>
</feature>
<dbReference type="GO" id="GO:0007165">
    <property type="term" value="P:signal transduction"/>
    <property type="evidence" value="ECO:0007669"/>
    <property type="project" value="TreeGrafter"/>
</dbReference>
<dbReference type="OrthoDB" id="67516at2759"/>
<dbReference type="EMBL" id="KV924707">
    <property type="protein sequence ID" value="PIO39160.1"/>
    <property type="molecule type" value="Genomic_DNA"/>
</dbReference>
<dbReference type="InterPro" id="IPR046355">
    <property type="entry name" value="Gab1-4-like"/>
</dbReference>
<evidence type="ECO:0000313" key="2">
    <source>
        <dbReference type="EMBL" id="PIO39160.1"/>
    </source>
</evidence>
<proteinExistence type="predicted"/>
<dbReference type="GO" id="GO:0035591">
    <property type="term" value="F:signaling adaptor activity"/>
    <property type="evidence" value="ECO:0007669"/>
    <property type="project" value="TreeGrafter"/>
</dbReference>
<evidence type="ECO:0000313" key="3">
    <source>
        <dbReference type="Proteomes" id="UP000228934"/>
    </source>
</evidence>
<dbReference type="PANTHER" id="PTHR45960:SF5">
    <property type="entry name" value="GRB2-ASSOCIATED-BINDING PROTEIN 1"/>
    <property type="match status" value="1"/>
</dbReference>
<feature type="region of interest" description="Disordered" evidence="1">
    <location>
        <begin position="1"/>
        <end position="191"/>
    </location>
</feature>
<feature type="compositionally biased region" description="Polar residues" evidence="1">
    <location>
        <begin position="92"/>
        <end position="108"/>
    </location>
</feature>
<dbReference type="GO" id="GO:0005737">
    <property type="term" value="C:cytoplasm"/>
    <property type="evidence" value="ECO:0007669"/>
    <property type="project" value="TreeGrafter"/>
</dbReference>